<dbReference type="InterPro" id="IPR029016">
    <property type="entry name" value="GAF-like_dom_sf"/>
</dbReference>
<keyword evidence="1" id="KW-0175">Coiled coil</keyword>
<gene>
    <name evidence="4" type="ORF">BECKSD772D_GA0070982_12172</name>
    <name evidence="3" type="ORF">BECKSD772E_GA0070983_12292</name>
    <name evidence="2" type="ORF">BECKSD772F_GA0070984_12412</name>
</gene>
<evidence type="ECO:0000256" key="1">
    <source>
        <dbReference type="SAM" id="Coils"/>
    </source>
</evidence>
<evidence type="ECO:0000313" key="4">
    <source>
        <dbReference type="EMBL" id="VFK81086.1"/>
    </source>
</evidence>
<evidence type="ECO:0000313" key="3">
    <source>
        <dbReference type="EMBL" id="VFK49745.1"/>
    </source>
</evidence>
<dbReference type="AlphaFoldDB" id="A0A451BS27"/>
<dbReference type="Pfam" id="PF04340">
    <property type="entry name" value="DUF484"/>
    <property type="match status" value="1"/>
</dbReference>
<dbReference type="PANTHER" id="PTHR38765">
    <property type="entry name" value="DUF484 DOMAIN-CONTAINING PROTEIN"/>
    <property type="match status" value="1"/>
</dbReference>
<reference evidence="4" key="1">
    <citation type="submission" date="2019-02" db="EMBL/GenBank/DDBJ databases">
        <authorList>
            <person name="Gruber-Vodicka R. H."/>
            <person name="Seah K. B. B."/>
        </authorList>
    </citation>
    <scope>NUCLEOTIDE SEQUENCE</scope>
    <source>
        <strain evidence="4">BECK_S127</strain>
        <strain evidence="3">BECK_S1320</strain>
        <strain evidence="2">BECK_S1321</strain>
    </source>
</reference>
<name>A0A451BS27_9GAMM</name>
<evidence type="ECO:0000313" key="2">
    <source>
        <dbReference type="EMBL" id="VFK45652.1"/>
    </source>
</evidence>
<dbReference type="EMBL" id="CAADHB010000217">
    <property type="protein sequence ID" value="VFK81086.1"/>
    <property type="molecule type" value="Genomic_DNA"/>
</dbReference>
<dbReference type="PANTHER" id="PTHR38765:SF1">
    <property type="entry name" value="DUF484 DOMAIN-CONTAINING PROTEIN"/>
    <property type="match status" value="1"/>
</dbReference>
<dbReference type="EMBL" id="CAADFR010000241">
    <property type="protein sequence ID" value="VFK45652.1"/>
    <property type="molecule type" value="Genomic_DNA"/>
</dbReference>
<sequence length="256" mass="28946">MAKLNKTADNESSRTTPEEAVVDAGTVLDYLRKTPDFFVRNSDILELLDIPHPCGEKTISLIERQVLVLRKQVRQQREQFNELMENARKNETLSQQLHKLALQLIGRASLDEVFSILHDRLTADFTADTVEIRIFFEPRCTADAKLKEFSDWNGIIPDVIEPLLDPNGEPVCVQNRVSQMTCLFGEQATTFGSGMLMPLKGEDERIFGLLGIGSRDPKRFQHTLGTIFMSQLGEIVGRVIFPYISDTKDTSDMQAE</sequence>
<proteinExistence type="predicted"/>
<feature type="coiled-coil region" evidence="1">
    <location>
        <begin position="59"/>
        <end position="90"/>
    </location>
</feature>
<dbReference type="Gene3D" id="3.30.450.40">
    <property type="match status" value="1"/>
</dbReference>
<organism evidence="4">
    <name type="scientific">Candidatus Kentrum sp. SD</name>
    <dbReference type="NCBI Taxonomy" id="2126332"/>
    <lineage>
        <taxon>Bacteria</taxon>
        <taxon>Pseudomonadati</taxon>
        <taxon>Pseudomonadota</taxon>
        <taxon>Gammaproteobacteria</taxon>
        <taxon>Candidatus Kentrum</taxon>
    </lineage>
</organism>
<dbReference type="SUPFAM" id="SSF55781">
    <property type="entry name" value="GAF domain-like"/>
    <property type="match status" value="1"/>
</dbReference>
<dbReference type="InterPro" id="IPR007435">
    <property type="entry name" value="DUF484"/>
</dbReference>
<accession>A0A451BS27</accession>
<evidence type="ECO:0008006" key="5">
    <source>
        <dbReference type="Google" id="ProtNLM"/>
    </source>
</evidence>
<dbReference type="EMBL" id="CAADFU010000229">
    <property type="protein sequence ID" value="VFK49745.1"/>
    <property type="molecule type" value="Genomic_DNA"/>
</dbReference>
<protein>
    <recommendedName>
        <fullName evidence="5">GAF domain-containing protein</fullName>
    </recommendedName>
</protein>